<keyword evidence="2" id="KW-0812">Transmembrane</keyword>
<feature type="region of interest" description="Disordered" evidence="1">
    <location>
        <begin position="1"/>
        <end position="33"/>
    </location>
</feature>
<evidence type="ECO:0008006" key="5">
    <source>
        <dbReference type="Google" id="ProtNLM"/>
    </source>
</evidence>
<evidence type="ECO:0000256" key="1">
    <source>
        <dbReference type="SAM" id="MobiDB-lite"/>
    </source>
</evidence>
<keyword evidence="4" id="KW-1185">Reference proteome</keyword>
<evidence type="ECO:0000256" key="2">
    <source>
        <dbReference type="SAM" id="Phobius"/>
    </source>
</evidence>
<feature type="region of interest" description="Disordered" evidence="1">
    <location>
        <begin position="65"/>
        <end position="92"/>
    </location>
</feature>
<feature type="region of interest" description="Disordered" evidence="1">
    <location>
        <begin position="123"/>
        <end position="199"/>
    </location>
</feature>
<name>A0AAV9UXS2_9PEZI</name>
<gene>
    <name evidence="3" type="ORF">TWF730_010076</name>
</gene>
<feature type="transmembrane region" description="Helical" evidence="2">
    <location>
        <begin position="40"/>
        <end position="61"/>
    </location>
</feature>
<keyword evidence="2" id="KW-0472">Membrane</keyword>
<evidence type="ECO:0000313" key="4">
    <source>
        <dbReference type="Proteomes" id="UP001373714"/>
    </source>
</evidence>
<dbReference type="AlphaFoldDB" id="A0AAV9UXS2"/>
<accession>A0AAV9UXS2</accession>
<keyword evidence="2" id="KW-1133">Transmembrane helix</keyword>
<evidence type="ECO:0000313" key="3">
    <source>
        <dbReference type="EMBL" id="KAK6349327.1"/>
    </source>
</evidence>
<reference evidence="3 4" key="1">
    <citation type="submission" date="2019-10" db="EMBL/GenBank/DDBJ databases">
        <authorList>
            <person name="Palmer J.M."/>
        </authorList>
    </citation>
    <scope>NUCLEOTIDE SEQUENCE [LARGE SCALE GENOMIC DNA]</scope>
    <source>
        <strain evidence="3 4">TWF730</strain>
    </source>
</reference>
<dbReference type="EMBL" id="JAVHNS010000007">
    <property type="protein sequence ID" value="KAK6349327.1"/>
    <property type="molecule type" value="Genomic_DNA"/>
</dbReference>
<organism evidence="3 4">
    <name type="scientific">Orbilia blumenaviensis</name>
    <dbReference type="NCBI Taxonomy" id="1796055"/>
    <lineage>
        <taxon>Eukaryota</taxon>
        <taxon>Fungi</taxon>
        <taxon>Dikarya</taxon>
        <taxon>Ascomycota</taxon>
        <taxon>Pezizomycotina</taxon>
        <taxon>Orbiliomycetes</taxon>
        <taxon>Orbiliales</taxon>
        <taxon>Orbiliaceae</taxon>
        <taxon>Orbilia</taxon>
    </lineage>
</organism>
<sequence length="199" mass="22327">MNASPTIAPASPPAPLSEKSPAPTGSADSKAEDEHFGKPFMIGLGSIMFAFAFFIVARACVRKMRGGRGDGRDEFNPPTPPPEDLDWRPPRRLRPREPMWREEYPQRPIVTLRDERMQLYSPPLLPLPEGEEMGVIRRPNPVARLPGSRIEGSRTNRPRRQRQPPPARAPSIADSEEKPPSYRSGTRPPTYEDAWDGRA</sequence>
<comment type="caution">
    <text evidence="3">The sequence shown here is derived from an EMBL/GenBank/DDBJ whole genome shotgun (WGS) entry which is preliminary data.</text>
</comment>
<proteinExistence type="predicted"/>
<protein>
    <recommendedName>
        <fullName evidence="5">Transmembrane protein</fullName>
    </recommendedName>
</protein>
<dbReference type="Proteomes" id="UP001373714">
    <property type="component" value="Unassembled WGS sequence"/>
</dbReference>